<organism evidence="2 3">
    <name type="scientific">Pandoravirus salinus</name>
    <dbReference type="NCBI Taxonomy" id="1349410"/>
    <lineage>
        <taxon>Viruses</taxon>
        <taxon>Pandoravirus</taxon>
    </lineage>
</organism>
<dbReference type="EMBL" id="KC977571">
    <property type="protein sequence ID" value="AGO85781.1"/>
    <property type="molecule type" value="Genomic_DNA"/>
</dbReference>
<feature type="region of interest" description="Disordered" evidence="1">
    <location>
        <begin position="237"/>
        <end position="302"/>
    </location>
</feature>
<feature type="region of interest" description="Disordered" evidence="1">
    <location>
        <begin position="395"/>
        <end position="548"/>
    </location>
</feature>
<reference evidence="2 3" key="1">
    <citation type="journal article" date="2013" name="Science">
        <title>Pandoraviruses: amoeba viruses with genomes up to 2.5 Mb reaching that of parasitic eukaryotes.</title>
        <authorList>
            <person name="Philippe N."/>
            <person name="Legendre M."/>
            <person name="Doutre G."/>
            <person name="Coute Y."/>
            <person name="Poirot O."/>
            <person name="Lescot M."/>
            <person name="Arslan D."/>
            <person name="Seltzer V."/>
            <person name="Bertaux L."/>
            <person name="Bruley C."/>
            <person name="Garin J."/>
            <person name="Claverie J.M."/>
            <person name="Abergel C."/>
        </authorList>
    </citation>
    <scope>NUCLEOTIDE SEQUENCE [LARGE SCALE GENOMIC DNA]</scope>
</reference>
<feature type="compositionally biased region" description="Polar residues" evidence="1">
    <location>
        <begin position="474"/>
        <end position="483"/>
    </location>
</feature>
<dbReference type="Proteomes" id="UP000204584">
    <property type="component" value="Segment"/>
</dbReference>
<gene>
    <name evidence="2" type="ORF">psal_cds_1376</name>
</gene>
<evidence type="ECO:0000313" key="3">
    <source>
        <dbReference type="Proteomes" id="UP000204584"/>
    </source>
</evidence>
<evidence type="ECO:0000256" key="1">
    <source>
        <dbReference type="SAM" id="MobiDB-lite"/>
    </source>
</evidence>
<protein>
    <submittedName>
        <fullName evidence="2">Uncharacterized protein</fullName>
    </submittedName>
</protein>
<dbReference type="KEGG" id="vg:16607568"/>
<dbReference type="GeneID" id="16607568"/>
<accession>S4W1U4</accession>
<evidence type="ECO:0000313" key="2">
    <source>
        <dbReference type="EMBL" id="AGO85781.1"/>
    </source>
</evidence>
<feature type="region of interest" description="Disordered" evidence="1">
    <location>
        <begin position="567"/>
        <end position="607"/>
    </location>
</feature>
<name>S4W1U4_9VIRU</name>
<keyword evidence="3" id="KW-1185">Reference proteome</keyword>
<proteinExistence type="predicted"/>
<dbReference type="RefSeq" id="YP_008438861.1">
    <property type="nucleotide sequence ID" value="NC_022098.1"/>
</dbReference>
<sequence length="673" mass="72262">MQQQQRQQSQPRTRAGCLRRLIVGELRSYSPAYASTAMMDTVATALIAGVTNSGRVYPGARVLSLTALDHASYPAGSGLCTMLCVVRWCGPSEIAWVATDLDLDAARAPSAHKIAEGALPESLAMEFYRVGLLRMPAMCHESSRPMAPPMRFDVVAVRPALAACVVVASDGSVSRRCPSTPGACSDCDRVWRTALRLVEPPPPLTAARASAASSPLMRPLARAIASVIAQTTTTTAQSVCTCTGPPTPPPGTLESQTPALPGRDARRRQRRQQQQEVPVSDLRAARGQRCESDGSVGVDIKEPAPSTNVAQATVKVPVVVAAAPVVHPRCACTTCGATSRSCTGKIVRVECTAGCRTPFHRACWRAMATAPDETRACATPDCWGLWARVTSVRRARDGSEDTPYIEWSRPRRQRPAVDASQTVAAPAKGGAPSTAGRRRRAGRAPSPTLASCVPTAPTRDEDKTLRPGVPKGLNLQNNINGSDQVKDDQEKGDEDAYMGRVRRRRPRQQLRGPPHKRIDVVKAVAKPVLPSSDTQRADERAAAQQRATRIERQQTDALVCHAAAAAARPIDGTGRNRHRRSRESTKRQAVPAPQSTHGVVVPQEDDVPKGPRDVYGVWAAFFEWDQVPLSLLPEAPATPPPVGQMWAPPPLLRDNVPHGSAVWTCLCTPVPLA</sequence>